<dbReference type="InterPro" id="IPR001314">
    <property type="entry name" value="Peptidase_S1A"/>
</dbReference>
<keyword evidence="3" id="KW-1185">Reference proteome</keyword>
<sequence>MAGVIRHDVNEQAYLDLAQNAQFDPVGRLLFNNSQGRFICSGTLISDQFVLTAAHCLDDSQTSDVTFDVGGNRYNGERWRVHQNWDPLGSLFAGWDIALLKLDSIVDNVTAANLYTGNSELGQIGTHVGFGASGDGLTGSVLPPGTKRAGLNEIDEFNLAGEGHDRILWNDFDAPLGIDPTLSPLLMQDQAYLENPIAAFGRVSGTALDLEYIIGGGDSGGGYFLEENGRWFVAGVHSFGASIDGATDDTYGDFSGSTRVSSFVDWIGRTQQSLAIPEPNTVMLLALSLFGLSRIRQKN</sequence>
<dbReference type="AlphaFoldDB" id="A0A3E0TZZ3"/>
<dbReference type="InterPro" id="IPR051333">
    <property type="entry name" value="CLIP_Serine_Protease"/>
</dbReference>
<dbReference type="GO" id="GO:0006508">
    <property type="term" value="P:proteolysis"/>
    <property type="evidence" value="ECO:0007669"/>
    <property type="project" value="InterPro"/>
</dbReference>
<evidence type="ECO:0000313" key="2">
    <source>
        <dbReference type="EMBL" id="REL29545.1"/>
    </source>
</evidence>
<dbReference type="PRINTS" id="PR00722">
    <property type="entry name" value="CHYMOTRYPSIN"/>
</dbReference>
<accession>A0A3E0TZZ3</accession>
<dbReference type="InterPro" id="IPR043504">
    <property type="entry name" value="Peptidase_S1_PA_chymotrypsin"/>
</dbReference>
<dbReference type="PANTHER" id="PTHR24260">
    <property type="match status" value="1"/>
</dbReference>
<comment type="caution">
    <text evidence="2">The sequence shown here is derived from an EMBL/GenBank/DDBJ whole genome shotgun (WGS) entry which is preliminary data.</text>
</comment>
<dbReference type="PROSITE" id="PS50240">
    <property type="entry name" value="TRYPSIN_DOM"/>
    <property type="match status" value="1"/>
</dbReference>
<name>A0A3E0TZZ3_9GAMM</name>
<feature type="domain" description="Peptidase S1" evidence="1">
    <location>
        <begin position="1"/>
        <end position="272"/>
    </location>
</feature>
<evidence type="ECO:0000313" key="3">
    <source>
        <dbReference type="Proteomes" id="UP000256899"/>
    </source>
</evidence>
<proteinExistence type="predicted"/>
<dbReference type="GO" id="GO:0004252">
    <property type="term" value="F:serine-type endopeptidase activity"/>
    <property type="evidence" value="ECO:0007669"/>
    <property type="project" value="InterPro"/>
</dbReference>
<dbReference type="InterPro" id="IPR009003">
    <property type="entry name" value="Peptidase_S1_PA"/>
</dbReference>
<dbReference type="Pfam" id="PF07589">
    <property type="entry name" value="PEP-CTERM"/>
    <property type="match status" value="1"/>
</dbReference>
<dbReference type="Proteomes" id="UP000256899">
    <property type="component" value="Unassembled WGS sequence"/>
</dbReference>
<dbReference type="PANTHER" id="PTHR24260:SF132">
    <property type="entry name" value="PEPTIDASE S1 DOMAIN-CONTAINING PROTEIN"/>
    <property type="match status" value="1"/>
</dbReference>
<gene>
    <name evidence="2" type="ORF">DXX94_01755</name>
</gene>
<dbReference type="Pfam" id="PF00089">
    <property type="entry name" value="Trypsin"/>
    <property type="match status" value="1"/>
</dbReference>
<dbReference type="SUPFAM" id="SSF50494">
    <property type="entry name" value="Trypsin-like serine proteases"/>
    <property type="match status" value="1"/>
</dbReference>
<protein>
    <submittedName>
        <fullName evidence="2">PEP-CTERM sorting domain-containing protein</fullName>
    </submittedName>
</protein>
<dbReference type="SMART" id="SM00020">
    <property type="entry name" value="Tryp_SPc"/>
    <property type="match status" value="1"/>
</dbReference>
<dbReference type="InterPro" id="IPR018114">
    <property type="entry name" value="TRYPSIN_HIS"/>
</dbReference>
<reference evidence="3" key="1">
    <citation type="submission" date="2018-08" db="EMBL/GenBank/DDBJ databases">
        <title>Thalassotalea euphylliae genome.</title>
        <authorList>
            <person name="Summers S."/>
            <person name="Rice S.A."/>
            <person name="Freckelton M.L."/>
            <person name="Nedved B.T."/>
            <person name="Hadfield M.G."/>
        </authorList>
    </citation>
    <scope>NUCLEOTIDE SEQUENCE [LARGE SCALE GENOMIC DNA]</scope>
    <source>
        <strain evidence="3">H3</strain>
    </source>
</reference>
<dbReference type="InterPro" id="IPR001254">
    <property type="entry name" value="Trypsin_dom"/>
</dbReference>
<dbReference type="EMBL" id="QUOT01000001">
    <property type="protein sequence ID" value="REL29545.1"/>
    <property type="molecule type" value="Genomic_DNA"/>
</dbReference>
<dbReference type="Gene3D" id="2.40.10.10">
    <property type="entry name" value="Trypsin-like serine proteases"/>
    <property type="match status" value="1"/>
</dbReference>
<evidence type="ECO:0000259" key="1">
    <source>
        <dbReference type="PROSITE" id="PS50240"/>
    </source>
</evidence>
<dbReference type="InterPro" id="IPR013424">
    <property type="entry name" value="Ice-binding_C"/>
</dbReference>
<dbReference type="PROSITE" id="PS00134">
    <property type="entry name" value="TRYPSIN_HIS"/>
    <property type="match status" value="1"/>
</dbReference>
<organism evidence="2 3">
    <name type="scientific">Thalassotalea euphylliae</name>
    <dbReference type="NCBI Taxonomy" id="1655234"/>
    <lineage>
        <taxon>Bacteria</taxon>
        <taxon>Pseudomonadati</taxon>
        <taxon>Pseudomonadota</taxon>
        <taxon>Gammaproteobacteria</taxon>
        <taxon>Alteromonadales</taxon>
        <taxon>Colwelliaceae</taxon>
        <taxon>Thalassotalea</taxon>
    </lineage>
</organism>